<dbReference type="InterPro" id="IPR001650">
    <property type="entry name" value="Helicase_C-like"/>
</dbReference>
<proteinExistence type="inferred from homology"/>
<dbReference type="Pfam" id="PF00270">
    <property type="entry name" value="DEAD"/>
    <property type="match status" value="1"/>
</dbReference>
<dbReference type="FunFam" id="3.40.50.300:FF:000008">
    <property type="entry name" value="ATP-dependent RNA helicase RhlB"/>
    <property type="match status" value="1"/>
</dbReference>
<dbReference type="SUPFAM" id="SSF52540">
    <property type="entry name" value="P-loop containing nucleoside triphosphate hydrolases"/>
    <property type="match status" value="1"/>
</dbReference>
<keyword evidence="2 8" id="KW-0547">Nucleotide-binding</keyword>
<comment type="caution">
    <text evidence="13">The sequence shown here is derived from an EMBL/GenBank/DDBJ whole genome shotgun (WGS) entry which is preliminary data.</text>
</comment>
<dbReference type="InterPro" id="IPR027417">
    <property type="entry name" value="P-loop_NTPase"/>
</dbReference>
<evidence type="ECO:0000313" key="13">
    <source>
        <dbReference type="EMBL" id="PCG80696.1"/>
    </source>
</evidence>
<feature type="domain" description="Helicase ATP-binding" evidence="10">
    <location>
        <begin position="128"/>
        <end position="302"/>
    </location>
</feature>
<dbReference type="InterPro" id="IPR014001">
    <property type="entry name" value="Helicase_ATP-bd"/>
</dbReference>
<evidence type="ECO:0000256" key="1">
    <source>
        <dbReference type="ARBA" id="ARBA00012552"/>
    </source>
</evidence>
<dbReference type="Pfam" id="PF00271">
    <property type="entry name" value="Helicase_C"/>
    <property type="match status" value="1"/>
</dbReference>
<dbReference type="GO" id="GO:0003724">
    <property type="term" value="F:RNA helicase activity"/>
    <property type="evidence" value="ECO:0007669"/>
    <property type="project" value="UniProtKB-EC"/>
</dbReference>
<dbReference type="STRING" id="7102.A0A2A4K9Q0"/>
<evidence type="ECO:0000256" key="7">
    <source>
        <dbReference type="PROSITE-ProRule" id="PRU00552"/>
    </source>
</evidence>
<dbReference type="PANTHER" id="PTHR47958">
    <property type="entry name" value="ATP-DEPENDENT RNA HELICASE DBP3"/>
    <property type="match status" value="1"/>
</dbReference>
<dbReference type="Gene3D" id="3.40.50.300">
    <property type="entry name" value="P-loop containing nucleotide triphosphate hydrolases"/>
    <property type="match status" value="2"/>
</dbReference>
<accession>A0A2A4K9Q0</accession>
<evidence type="ECO:0000256" key="2">
    <source>
        <dbReference type="ARBA" id="ARBA00022741"/>
    </source>
</evidence>
<feature type="compositionally biased region" description="Low complexity" evidence="9">
    <location>
        <begin position="497"/>
        <end position="506"/>
    </location>
</feature>
<keyword evidence="3 8" id="KW-0378">Hydrolase</keyword>
<dbReference type="PROSITE" id="PS00039">
    <property type="entry name" value="DEAD_ATP_HELICASE"/>
    <property type="match status" value="1"/>
</dbReference>
<feature type="domain" description="DEAD-box RNA helicase Q" evidence="12">
    <location>
        <begin position="97"/>
        <end position="125"/>
    </location>
</feature>
<dbReference type="GO" id="GO:0005524">
    <property type="term" value="F:ATP binding"/>
    <property type="evidence" value="ECO:0007669"/>
    <property type="project" value="UniProtKB-KW"/>
</dbReference>
<dbReference type="InterPro" id="IPR000629">
    <property type="entry name" value="RNA-helicase_DEAD-box_CS"/>
</dbReference>
<dbReference type="FunFam" id="3.40.50.300:FF:000079">
    <property type="entry name" value="probable ATP-dependent RNA helicase DDX17"/>
    <property type="match status" value="1"/>
</dbReference>
<comment type="similarity">
    <text evidence="8">Belongs to the DEAD box helicase family.</text>
</comment>
<dbReference type="GO" id="GO:0016787">
    <property type="term" value="F:hydrolase activity"/>
    <property type="evidence" value="ECO:0007669"/>
    <property type="project" value="UniProtKB-KW"/>
</dbReference>
<feature type="short sequence motif" description="Q motif" evidence="7">
    <location>
        <begin position="97"/>
        <end position="125"/>
    </location>
</feature>
<comment type="catalytic activity">
    <reaction evidence="6">
        <text>ATP + H2O = ADP + phosphate + H(+)</text>
        <dbReference type="Rhea" id="RHEA:13065"/>
        <dbReference type="ChEBI" id="CHEBI:15377"/>
        <dbReference type="ChEBI" id="CHEBI:15378"/>
        <dbReference type="ChEBI" id="CHEBI:30616"/>
        <dbReference type="ChEBI" id="CHEBI:43474"/>
        <dbReference type="ChEBI" id="CHEBI:456216"/>
        <dbReference type="EC" id="3.6.4.13"/>
    </reaction>
</comment>
<keyword evidence="4 8" id="KW-0347">Helicase</keyword>
<dbReference type="PROSITE" id="PS51194">
    <property type="entry name" value="HELICASE_CTER"/>
    <property type="match status" value="1"/>
</dbReference>
<dbReference type="CDD" id="cd18787">
    <property type="entry name" value="SF2_C_DEAD"/>
    <property type="match status" value="1"/>
</dbReference>
<feature type="compositionally biased region" description="Basic and acidic residues" evidence="9">
    <location>
        <begin position="478"/>
        <end position="490"/>
    </location>
</feature>
<evidence type="ECO:0000256" key="9">
    <source>
        <dbReference type="SAM" id="MobiDB-lite"/>
    </source>
</evidence>
<dbReference type="GO" id="GO:0003676">
    <property type="term" value="F:nucleic acid binding"/>
    <property type="evidence" value="ECO:0007669"/>
    <property type="project" value="InterPro"/>
</dbReference>
<organism evidence="13">
    <name type="scientific">Heliothis virescens</name>
    <name type="common">Tobacco budworm moth</name>
    <dbReference type="NCBI Taxonomy" id="7102"/>
    <lineage>
        <taxon>Eukaryota</taxon>
        <taxon>Metazoa</taxon>
        <taxon>Ecdysozoa</taxon>
        <taxon>Arthropoda</taxon>
        <taxon>Hexapoda</taxon>
        <taxon>Insecta</taxon>
        <taxon>Pterygota</taxon>
        <taxon>Neoptera</taxon>
        <taxon>Endopterygota</taxon>
        <taxon>Lepidoptera</taxon>
        <taxon>Glossata</taxon>
        <taxon>Ditrysia</taxon>
        <taxon>Noctuoidea</taxon>
        <taxon>Noctuidae</taxon>
        <taxon>Heliothinae</taxon>
        <taxon>Heliothis</taxon>
    </lineage>
</organism>
<evidence type="ECO:0000259" key="12">
    <source>
        <dbReference type="PROSITE" id="PS51195"/>
    </source>
</evidence>
<evidence type="ECO:0000256" key="6">
    <source>
        <dbReference type="ARBA" id="ARBA00047984"/>
    </source>
</evidence>
<dbReference type="InterPro" id="IPR011545">
    <property type="entry name" value="DEAD/DEAH_box_helicase_dom"/>
</dbReference>
<gene>
    <name evidence="13" type="ORF">B5V51_4095</name>
</gene>
<dbReference type="InterPro" id="IPR014014">
    <property type="entry name" value="RNA_helicase_DEAD_Q_motif"/>
</dbReference>
<evidence type="ECO:0000256" key="5">
    <source>
        <dbReference type="ARBA" id="ARBA00022840"/>
    </source>
</evidence>
<reference evidence="13" key="1">
    <citation type="submission" date="2017-09" db="EMBL/GenBank/DDBJ databases">
        <title>Contemporary evolution of a Lepidopteran species, Heliothis virescens, in response to modern agricultural practices.</title>
        <authorList>
            <person name="Fritz M.L."/>
            <person name="Deyonke A.M."/>
            <person name="Papanicolaou A."/>
            <person name="Micinski S."/>
            <person name="Westbrook J."/>
            <person name="Gould F."/>
        </authorList>
    </citation>
    <scope>NUCLEOTIDE SEQUENCE [LARGE SCALE GENOMIC DNA]</scope>
    <source>
        <strain evidence="13">HvINT-</strain>
        <tissue evidence="13">Whole body</tissue>
    </source>
</reference>
<feature type="region of interest" description="Disordered" evidence="9">
    <location>
        <begin position="478"/>
        <end position="506"/>
    </location>
</feature>
<evidence type="ECO:0000256" key="3">
    <source>
        <dbReference type="ARBA" id="ARBA00022801"/>
    </source>
</evidence>
<name>A0A2A4K9Q0_HELVI</name>
<evidence type="ECO:0000259" key="10">
    <source>
        <dbReference type="PROSITE" id="PS51192"/>
    </source>
</evidence>
<feature type="domain" description="Helicase C-terminal" evidence="11">
    <location>
        <begin position="330"/>
        <end position="477"/>
    </location>
</feature>
<dbReference type="SMART" id="SM00490">
    <property type="entry name" value="HELICc"/>
    <property type="match status" value="1"/>
</dbReference>
<evidence type="ECO:0000256" key="8">
    <source>
        <dbReference type="RuleBase" id="RU000492"/>
    </source>
</evidence>
<evidence type="ECO:0000256" key="4">
    <source>
        <dbReference type="ARBA" id="ARBA00022806"/>
    </source>
</evidence>
<dbReference type="EC" id="3.6.4.13" evidence="1"/>
<dbReference type="PROSITE" id="PS51192">
    <property type="entry name" value="HELICASE_ATP_BIND_1"/>
    <property type="match status" value="1"/>
</dbReference>
<protein>
    <recommendedName>
        <fullName evidence="1">RNA helicase</fullName>
        <ecNumber evidence="1">3.6.4.13</ecNumber>
    </recommendedName>
</protein>
<keyword evidence="5 8" id="KW-0067">ATP-binding</keyword>
<dbReference type="EMBL" id="NWSH01000021">
    <property type="protein sequence ID" value="PCG80696.1"/>
    <property type="molecule type" value="Genomic_DNA"/>
</dbReference>
<dbReference type="SMART" id="SM00487">
    <property type="entry name" value="DEXDc"/>
    <property type="match status" value="1"/>
</dbReference>
<dbReference type="GO" id="GO:0031047">
    <property type="term" value="P:regulatory ncRNA-mediated gene silencing"/>
    <property type="evidence" value="ECO:0007669"/>
    <property type="project" value="UniProtKB-ARBA"/>
</dbReference>
<evidence type="ECO:0000259" key="11">
    <source>
        <dbReference type="PROSITE" id="PS51194"/>
    </source>
</evidence>
<sequence>MAFNILTKLLRRRCLRKLLSEGSQQFSGELTSVNLLKTACIPYSTVNHEHILRQYRIKTLFNHQYYSTKPAQQNDIEDYRNEHNITVIGEDIPNPYMEIEKSGFPEYIKSFLKDQGFSKPTVIQSQGWPIAMSGQNFVGIAQTGTGKTLAYLLPAVVHIKEKKAKKGLGPIVLVLAPTRELARQIEEVAKDFEKSLNIRSVCVYGGASRSVQAEKLRKGVDILIATPGRLNDFIVSKTVSLSRSTYVVLDEADRMLDMGFEPQIRQALEGVPLERQILMFSATWPKEVRHLAKDYLGEFVQVNVGSTELSANHNIKQHVHICDAEDKMNLFKSLIHEISGEGFGKMLIFSNTKKFVDTLALTLRRNGWPADGIHGDKTQFQRDKIINKFKSGGTNILVATDVAARGLDVDGVTHVINYDFPNTSEDYIHRIGRTGRQANKGVSHTILTDDDARQAKSLIDVLKEANQQIPPELEDLARSHNLTKEKERQSKWKPRQNNYNNYNKYNSNKRFNRFKSFKSSRYDDDY</sequence>
<dbReference type="PROSITE" id="PS51195">
    <property type="entry name" value="Q_MOTIF"/>
    <property type="match status" value="1"/>
</dbReference>
<dbReference type="AlphaFoldDB" id="A0A2A4K9Q0"/>